<reference evidence="3 4" key="1">
    <citation type="submission" date="2020-08" db="EMBL/GenBank/DDBJ databases">
        <title>Genomic Encyclopedia of Type Strains, Phase IV (KMG-IV): sequencing the most valuable type-strain genomes for metagenomic binning, comparative biology and taxonomic classification.</title>
        <authorList>
            <person name="Goeker M."/>
        </authorList>
    </citation>
    <scope>NUCLEOTIDE SEQUENCE [LARGE SCALE GENOMIC DNA]</scope>
    <source>
        <strain evidence="3 4">DSM 25481</strain>
    </source>
</reference>
<dbReference type="InterPro" id="IPR002575">
    <property type="entry name" value="Aminoglycoside_PTrfase"/>
</dbReference>
<dbReference type="Gene3D" id="3.40.50.2300">
    <property type="match status" value="1"/>
</dbReference>
<comment type="caution">
    <text evidence="3">The sequence shown here is derived from an EMBL/GenBank/DDBJ whole genome shotgun (WGS) entry which is preliminary data.</text>
</comment>
<dbReference type="AlphaFoldDB" id="A0A7W6CYD6"/>
<evidence type="ECO:0000313" key="3">
    <source>
        <dbReference type="EMBL" id="MBB3973375.1"/>
    </source>
</evidence>
<proteinExistence type="predicted"/>
<dbReference type="SUPFAM" id="SSF52172">
    <property type="entry name" value="CheY-like"/>
    <property type="match status" value="1"/>
</dbReference>
<dbReference type="Gene3D" id="3.90.1200.10">
    <property type="match status" value="1"/>
</dbReference>
<dbReference type="RefSeq" id="WP_183395255.1">
    <property type="nucleotide sequence ID" value="NZ_JACIDR010000003.1"/>
</dbReference>
<sequence>MKILFVEDHLSFGPSMAEILRGVAGVERVDLCRSKAVALEALSQDFYDLLILDLTIPANEGDLDIAPVHGQAVFYKAIKVCPGIPIFILTGSEMDDFIKDLVRHGEQADLWGSRVKRNTLDYFEKENADRLFTEVEHVAREVSAVNAITINTRGKQLGLSAGAERCIRVAARRTGAAIAEVVPLSGGLSRARVVRATMRNEADQVLQGTVAKLGSLEEIQIEIAAFDKDAKRLPLGFYPPITDTIEKGACGEAAVFYALAEGYARSLFDLLAQDEAAAVAAVNLVRDRLGIWIKAKGMRKGTVADARRRILWDRTCEQIVADNGLDIADVEAKPLSFGECCLHGDLHGMNILFDGSGQPVLIDFGDVGVGSSCVDPVTLELSTVFHPDAVRLAVPIVHDVPTACNKGQT</sequence>
<dbReference type="PROSITE" id="PS50110">
    <property type="entry name" value="RESPONSE_REGULATORY"/>
    <property type="match status" value="1"/>
</dbReference>
<dbReference type="InterPro" id="IPR011006">
    <property type="entry name" value="CheY-like_superfamily"/>
</dbReference>
<name>A0A7W6CYD6_9HYPH</name>
<feature type="modified residue" description="4-aspartylphosphate" evidence="1">
    <location>
        <position position="53"/>
    </location>
</feature>
<feature type="domain" description="Response regulatory" evidence="2">
    <location>
        <begin position="2"/>
        <end position="140"/>
    </location>
</feature>
<evidence type="ECO:0000313" key="4">
    <source>
        <dbReference type="Proteomes" id="UP000528964"/>
    </source>
</evidence>
<dbReference type="Proteomes" id="UP000528964">
    <property type="component" value="Unassembled WGS sequence"/>
</dbReference>
<gene>
    <name evidence="3" type="ORF">GGR24_002045</name>
</gene>
<dbReference type="GO" id="GO:0000160">
    <property type="term" value="P:phosphorelay signal transduction system"/>
    <property type="evidence" value="ECO:0007669"/>
    <property type="project" value="InterPro"/>
</dbReference>
<evidence type="ECO:0000259" key="2">
    <source>
        <dbReference type="PROSITE" id="PS50110"/>
    </source>
</evidence>
<evidence type="ECO:0000256" key="1">
    <source>
        <dbReference type="PROSITE-ProRule" id="PRU00169"/>
    </source>
</evidence>
<keyword evidence="4" id="KW-1185">Reference proteome</keyword>
<dbReference type="InterPro" id="IPR011009">
    <property type="entry name" value="Kinase-like_dom_sf"/>
</dbReference>
<protein>
    <submittedName>
        <fullName evidence="3">CheY-like chemotaxis protein</fullName>
    </submittedName>
</protein>
<accession>A0A7W6CYD6</accession>
<dbReference type="EMBL" id="JACIDR010000003">
    <property type="protein sequence ID" value="MBB3973375.1"/>
    <property type="molecule type" value="Genomic_DNA"/>
</dbReference>
<dbReference type="Pfam" id="PF01636">
    <property type="entry name" value="APH"/>
    <property type="match status" value="1"/>
</dbReference>
<dbReference type="InterPro" id="IPR001789">
    <property type="entry name" value="Sig_transdc_resp-reg_receiver"/>
</dbReference>
<organism evidence="3 4">
    <name type="scientific">Hansschlegelia beijingensis</name>
    <dbReference type="NCBI Taxonomy" id="1133344"/>
    <lineage>
        <taxon>Bacteria</taxon>
        <taxon>Pseudomonadati</taxon>
        <taxon>Pseudomonadota</taxon>
        <taxon>Alphaproteobacteria</taxon>
        <taxon>Hyphomicrobiales</taxon>
        <taxon>Methylopilaceae</taxon>
        <taxon>Hansschlegelia</taxon>
    </lineage>
</organism>
<keyword evidence="1" id="KW-0597">Phosphoprotein</keyword>
<dbReference type="SUPFAM" id="SSF56112">
    <property type="entry name" value="Protein kinase-like (PK-like)"/>
    <property type="match status" value="1"/>
</dbReference>